<evidence type="ECO:0008006" key="3">
    <source>
        <dbReference type="Google" id="ProtNLM"/>
    </source>
</evidence>
<organism evidence="1 2">
    <name type="scientific">Frischella perrara</name>
    <dbReference type="NCBI Taxonomy" id="1267021"/>
    <lineage>
        <taxon>Bacteria</taxon>
        <taxon>Pseudomonadati</taxon>
        <taxon>Pseudomonadota</taxon>
        <taxon>Gammaproteobacteria</taxon>
        <taxon>Orbales</taxon>
        <taxon>Orbaceae</taxon>
        <taxon>Frischella</taxon>
    </lineage>
</organism>
<dbReference type="InterPro" id="IPR021283">
    <property type="entry name" value="Phage_Wedge1"/>
</dbReference>
<name>A0A0A7S0A8_FRIPE</name>
<dbReference type="AlphaFoldDB" id="A0A0A7S0A8"/>
<keyword evidence="2" id="KW-1185">Reference proteome</keyword>
<dbReference type="STRING" id="1267021.FPB0191_01140"/>
<dbReference type="OrthoDB" id="8158189at2"/>
<protein>
    <recommendedName>
        <fullName evidence="3">DUF2612 domain-containing protein</fullName>
    </recommendedName>
</protein>
<reference evidence="1 2" key="1">
    <citation type="journal article" date="2014" name="Appl. Environ. Microbiol.">
        <title>Gut symbionts from distinct hosts exhibit genotoxic activity via divergent colibactin biosynthetic pathways.</title>
        <authorList>
            <person name="Engel P."/>
            <person name="Vizcaino M.I."/>
            <person name="Crawford J.M."/>
        </authorList>
    </citation>
    <scope>NUCLEOTIDE SEQUENCE [LARGE SCALE GENOMIC DNA]</scope>
    <source>
        <strain evidence="1 2">PEB0191</strain>
    </source>
</reference>
<evidence type="ECO:0000313" key="2">
    <source>
        <dbReference type="Proteomes" id="UP000030901"/>
    </source>
</evidence>
<evidence type="ECO:0000313" key="1">
    <source>
        <dbReference type="EMBL" id="AJA44964.1"/>
    </source>
</evidence>
<gene>
    <name evidence="1" type="ORF">FPB0191_01140</name>
</gene>
<dbReference type="KEGG" id="fpp:FPB0191_01140"/>
<proteinExistence type="predicted"/>
<accession>A0A0A7S0A8</accession>
<dbReference type="EMBL" id="CP009056">
    <property type="protein sequence ID" value="AJA44964.1"/>
    <property type="molecule type" value="Genomic_DNA"/>
</dbReference>
<dbReference type="Pfam" id="PF11041">
    <property type="entry name" value="Phage_Wedge1"/>
    <property type="match status" value="1"/>
</dbReference>
<dbReference type="Proteomes" id="UP000030901">
    <property type="component" value="Chromosome"/>
</dbReference>
<dbReference type="HOGENOM" id="CLU_076286_0_0_6"/>
<sequence length="229" mass="25837">MSRENFLIWQYRTKPKALKTIKAINKETENTFKNAIQIADILNIETATGYALDLIGRHVGVSRVLPTALKKEYFGWLEDESALPFGIGDFYRYGDALSASVILNDSDYRFFIKARITKNYQIGTLSNIVKSIKFVIGAKGNVIDLQNMSMNIILNSDHLNSLLFYAISKMDILVRPVGVNYQSIVLVNHTPFGFSNDSQAKGFGIGRFVRIQNVGGKQCQEKYKKPQII</sequence>
<dbReference type="RefSeq" id="WP_052236810.1">
    <property type="nucleotide sequence ID" value="NZ_CP009056.1"/>
</dbReference>